<feature type="domain" description="KH type-2" evidence="9">
    <location>
        <begin position="216"/>
        <end position="293"/>
    </location>
</feature>
<evidence type="ECO:0000256" key="7">
    <source>
        <dbReference type="PROSITE-ProRule" id="PRU01050"/>
    </source>
</evidence>
<dbReference type="SUPFAM" id="SSF54814">
    <property type="entry name" value="Prokaryotic type KH domain (KH-domain type II)"/>
    <property type="match status" value="1"/>
</dbReference>
<dbReference type="PANTHER" id="PTHR42698">
    <property type="entry name" value="GTPASE ERA"/>
    <property type="match status" value="1"/>
</dbReference>
<dbReference type="Gene3D" id="3.40.50.300">
    <property type="entry name" value="P-loop containing nucleotide triphosphate hydrolases"/>
    <property type="match status" value="1"/>
</dbReference>
<evidence type="ECO:0000259" key="9">
    <source>
        <dbReference type="PROSITE" id="PS50823"/>
    </source>
</evidence>
<dbReference type="PROSITE" id="PS50823">
    <property type="entry name" value="KH_TYPE_2"/>
    <property type="match status" value="1"/>
</dbReference>
<dbReference type="CDD" id="cd04163">
    <property type="entry name" value="Era"/>
    <property type="match status" value="1"/>
</dbReference>
<feature type="domain" description="Era-type G" evidence="10">
    <location>
        <begin position="18"/>
        <end position="185"/>
    </location>
</feature>
<dbReference type="NCBIfam" id="TIGR00436">
    <property type="entry name" value="era"/>
    <property type="match status" value="1"/>
</dbReference>
<dbReference type="InterPro" id="IPR005225">
    <property type="entry name" value="Small_GTP-bd"/>
</dbReference>
<feature type="region of interest" description="G1" evidence="7">
    <location>
        <begin position="26"/>
        <end position="33"/>
    </location>
</feature>
<evidence type="ECO:0000256" key="5">
    <source>
        <dbReference type="ARBA" id="ARBA00023134"/>
    </source>
</evidence>
<dbReference type="PANTHER" id="PTHR42698:SF1">
    <property type="entry name" value="GTPASE ERA, MITOCHONDRIAL"/>
    <property type="match status" value="1"/>
</dbReference>
<evidence type="ECO:0000256" key="8">
    <source>
        <dbReference type="RuleBase" id="RU003761"/>
    </source>
</evidence>
<keyword evidence="5 6" id="KW-0342">GTP-binding</keyword>
<sequence length="311" mass="33970">MEAYAPVAPVAHVPDDFRSGFVALVGRPNAGKSTLLNACLGNHVAITSPVAQTTRKRLRAVVNRPDCQIVIVDTPGLHKPKDALGKELNKQALAELSDVDVVAMLLDATKRFGTGDAWVASHVAKSRCARLLVVTKADKASQEQVDAQVAAASEQCAFDDVVVTSAVEGYNVDAFLDLVAGYLPFGPRWFPEDMPCDATDEELAAEFVREKVLLNCRDEVPHSVGVLVEDLVWRSQGRCSVTATIFVERESQKGILVGKGGSMIKRIGTEARQDLERLWGARVFLDLQVKVRAAWRRDANQVRRFGYSADE</sequence>
<evidence type="ECO:0000256" key="1">
    <source>
        <dbReference type="ARBA" id="ARBA00007921"/>
    </source>
</evidence>
<feature type="region of interest" description="G4" evidence="7">
    <location>
        <begin position="135"/>
        <end position="138"/>
    </location>
</feature>
<keyword evidence="6" id="KW-0699">rRNA-binding</keyword>
<gene>
    <name evidence="6 11" type="primary">era</name>
    <name evidence="11" type="ORF">QJ043_02685</name>
</gene>
<dbReference type="InterPro" id="IPR005662">
    <property type="entry name" value="GTPase_Era-like"/>
</dbReference>
<keyword evidence="3 6" id="KW-0547">Nucleotide-binding</keyword>
<feature type="binding site" evidence="6">
    <location>
        <begin position="135"/>
        <end position="138"/>
    </location>
    <ligand>
        <name>GTP</name>
        <dbReference type="ChEBI" id="CHEBI:37565"/>
    </ligand>
</feature>
<dbReference type="PROSITE" id="PS51713">
    <property type="entry name" value="G_ERA"/>
    <property type="match status" value="1"/>
</dbReference>
<dbReference type="Proteomes" id="UP001431693">
    <property type="component" value="Unassembled WGS sequence"/>
</dbReference>
<keyword evidence="4 6" id="KW-0694">RNA-binding</keyword>
<evidence type="ECO:0000256" key="2">
    <source>
        <dbReference type="ARBA" id="ARBA00020484"/>
    </source>
</evidence>
<keyword evidence="6" id="KW-0963">Cytoplasm</keyword>
<accession>A0ABT6ZIW2</accession>
<protein>
    <recommendedName>
        <fullName evidence="2 6">GTPase Era</fullName>
    </recommendedName>
</protein>
<dbReference type="EMBL" id="JASJEX010000001">
    <property type="protein sequence ID" value="MDJ1128990.1"/>
    <property type="molecule type" value="Genomic_DNA"/>
</dbReference>
<keyword evidence="6" id="KW-0690">Ribosome biogenesis</keyword>
<comment type="caution">
    <text evidence="11">The sequence shown here is derived from an EMBL/GenBank/DDBJ whole genome shotgun (WGS) entry which is preliminary data.</text>
</comment>
<feature type="region of interest" description="G2" evidence="7">
    <location>
        <begin position="52"/>
        <end position="56"/>
    </location>
</feature>
<dbReference type="InterPro" id="IPR015946">
    <property type="entry name" value="KH_dom-like_a/b"/>
</dbReference>
<dbReference type="HAMAP" id="MF_00367">
    <property type="entry name" value="GTPase_Era"/>
    <property type="match status" value="1"/>
</dbReference>
<dbReference type="CDD" id="cd22534">
    <property type="entry name" value="KH-II_Era"/>
    <property type="match status" value="1"/>
</dbReference>
<dbReference type="PRINTS" id="PR00326">
    <property type="entry name" value="GTP1OBG"/>
</dbReference>
<organism evidence="11 12">
    <name type="scientific">Kribbibacterium absianum</name>
    <dbReference type="NCBI Taxonomy" id="3044210"/>
    <lineage>
        <taxon>Bacteria</taxon>
        <taxon>Bacillati</taxon>
        <taxon>Actinomycetota</taxon>
        <taxon>Coriobacteriia</taxon>
        <taxon>Coriobacteriales</taxon>
        <taxon>Kribbibacteriaceae</taxon>
        <taxon>Kribbibacterium</taxon>
    </lineage>
</organism>
<comment type="similarity">
    <text evidence="1 6 7 8">Belongs to the TRAFAC class TrmE-Era-EngA-EngB-Septin-like GTPase superfamily. Era GTPase family.</text>
</comment>
<evidence type="ECO:0000259" key="10">
    <source>
        <dbReference type="PROSITE" id="PS51713"/>
    </source>
</evidence>
<dbReference type="NCBIfam" id="TIGR00231">
    <property type="entry name" value="small_GTP"/>
    <property type="match status" value="1"/>
</dbReference>
<comment type="subunit">
    <text evidence="6">Monomer.</text>
</comment>
<dbReference type="InterPro" id="IPR009019">
    <property type="entry name" value="KH_sf_prok-type"/>
</dbReference>
<dbReference type="Pfam" id="PF01926">
    <property type="entry name" value="MMR_HSR1"/>
    <property type="match status" value="1"/>
</dbReference>
<dbReference type="InterPro" id="IPR006073">
    <property type="entry name" value="GTP-bd"/>
</dbReference>
<feature type="region of interest" description="G3" evidence="7">
    <location>
        <begin position="73"/>
        <end position="76"/>
    </location>
</feature>
<evidence type="ECO:0000256" key="6">
    <source>
        <dbReference type="HAMAP-Rule" id="MF_00367"/>
    </source>
</evidence>
<feature type="binding site" evidence="6">
    <location>
        <begin position="73"/>
        <end position="77"/>
    </location>
    <ligand>
        <name>GTP</name>
        <dbReference type="ChEBI" id="CHEBI:37565"/>
    </ligand>
</feature>
<keyword evidence="6" id="KW-1003">Cell membrane</keyword>
<evidence type="ECO:0000313" key="12">
    <source>
        <dbReference type="Proteomes" id="UP001431693"/>
    </source>
</evidence>
<dbReference type="Pfam" id="PF07650">
    <property type="entry name" value="KH_2"/>
    <property type="match status" value="1"/>
</dbReference>
<dbReference type="InterPro" id="IPR027417">
    <property type="entry name" value="P-loop_NTPase"/>
</dbReference>
<dbReference type="RefSeq" id="WP_283712689.1">
    <property type="nucleotide sequence ID" value="NZ_JASJEW010000001.1"/>
</dbReference>
<dbReference type="SUPFAM" id="SSF52540">
    <property type="entry name" value="P-loop containing nucleoside triphosphate hydrolases"/>
    <property type="match status" value="1"/>
</dbReference>
<dbReference type="InterPro" id="IPR004044">
    <property type="entry name" value="KH_dom_type_2"/>
</dbReference>
<dbReference type="InterPro" id="IPR030388">
    <property type="entry name" value="G_ERA_dom"/>
</dbReference>
<evidence type="ECO:0000256" key="4">
    <source>
        <dbReference type="ARBA" id="ARBA00022884"/>
    </source>
</evidence>
<keyword evidence="6" id="KW-0472">Membrane</keyword>
<dbReference type="NCBIfam" id="NF000908">
    <property type="entry name" value="PRK00089.1"/>
    <property type="match status" value="1"/>
</dbReference>
<feature type="binding site" evidence="6">
    <location>
        <begin position="26"/>
        <end position="33"/>
    </location>
    <ligand>
        <name>GTP</name>
        <dbReference type="ChEBI" id="CHEBI:37565"/>
    </ligand>
</feature>
<name>A0ABT6ZIW2_9ACTN</name>
<comment type="subcellular location">
    <subcellularLocation>
        <location evidence="6">Cytoplasm</location>
    </subcellularLocation>
    <subcellularLocation>
        <location evidence="6">Cell membrane</location>
        <topology evidence="6">Peripheral membrane protein</topology>
    </subcellularLocation>
</comment>
<evidence type="ECO:0000256" key="3">
    <source>
        <dbReference type="ARBA" id="ARBA00022741"/>
    </source>
</evidence>
<reference evidence="11" key="1">
    <citation type="submission" date="2023-05" db="EMBL/GenBank/DDBJ databases">
        <title>[olsenella] sp. nov., isolated from a pig farm feces dump.</title>
        <authorList>
            <person name="Chang Y.-H."/>
        </authorList>
    </citation>
    <scope>NUCLEOTIDE SEQUENCE</scope>
    <source>
        <strain evidence="11">YH-ols2217</strain>
    </source>
</reference>
<feature type="region of interest" description="G5" evidence="7">
    <location>
        <begin position="164"/>
        <end position="166"/>
    </location>
</feature>
<evidence type="ECO:0000313" key="11">
    <source>
        <dbReference type="EMBL" id="MDJ1128990.1"/>
    </source>
</evidence>
<keyword evidence="12" id="KW-1185">Reference proteome</keyword>
<comment type="function">
    <text evidence="6">An essential GTPase that binds both GDP and GTP, with rapid nucleotide exchange. Plays a role in 16S rRNA processing and 30S ribosomal subunit biogenesis and possibly also in cell cycle regulation and energy metabolism.</text>
</comment>
<proteinExistence type="inferred from homology"/>
<dbReference type="Gene3D" id="3.30.300.20">
    <property type="match status" value="1"/>
</dbReference>